<keyword evidence="3 7" id="KW-0479">Metal-binding</keyword>
<comment type="similarity">
    <text evidence="2 7">Belongs to the zinc-containing alcohol dehydrogenase family.</text>
</comment>
<dbReference type="PANTHER" id="PTHR42940:SF8">
    <property type="entry name" value="VACUOLAR PROTEIN SORTING-ASSOCIATED PROTEIN 11"/>
    <property type="match status" value="1"/>
</dbReference>
<accession>A0A6G1IHI1</accession>
<dbReference type="EMBL" id="MU005623">
    <property type="protein sequence ID" value="KAF2677359.1"/>
    <property type="molecule type" value="Genomic_DNA"/>
</dbReference>
<gene>
    <name evidence="9" type="ORF">K458DRAFT_378542</name>
</gene>
<dbReference type="InterPro" id="IPR013149">
    <property type="entry name" value="ADH-like_C"/>
</dbReference>
<evidence type="ECO:0000256" key="3">
    <source>
        <dbReference type="ARBA" id="ARBA00022723"/>
    </source>
</evidence>
<dbReference type="Pfam" id="PF08240">
    <property type="entry name" value="ADH_N"/>
    <property type="match status" value="1"/>
</dbReference>
<reference evidence="9" key="1">
    <citation type="journal article" date="2020" name="Stud. Mycol.">
        <title>101 Dothideomycetes genomes: a test case for predicting lifestyles and emergence of pathogens.</title>
        <authorList>
            <person name="Haridas S."/>
            <person name="Albert R."/>
            <person name="Binder M."/>
            <person name="Bloem J."/>
            <person name="Labutti K."/>
            <person name="Salamov A."/>
            <person name="Andreopoulos B."/>
            <person name="Baker S."/>
            <person name="Barry K."/>
            <person name="Bills G."/>
            <person name="Bluhm B."/>
            <person name="Cannon C."/>
            <person name="Castanera R."/>
            <person name="Culley D."/>
            <person name="Daum C."/>
            <person name="Ezra D."/>
            <person name="Gonzalez J."/>
            <person name="Henrissat B."/>
            <person name="Kuo A."/>
            <person name="Liang C."/>
            <person name="Lipzen A."/>
            <person name="Lutzoni F."/>
            <person name="Magnuson J."/>
            <person name="Mondo S."/>
            <person name="Nolan M."/>
            <person name="Ohm R."/>
            <person name="Pangilinan J."/>
            <person name="Park H.-J."/>
            <person name="Ramirez L."/>
            <person name="Alfaro M."/>
            <person name="Sun H."/>
            <person name="Tritt A."/>
            <person name="Yoshinaga Y."/>
            <person name="Zwiers L.-H."/>
            <person name="Turgeon B."/>
            <person name="Goodwin S."/>
            <person name="Spatafora J."/>
            <person name="Crous P."/>
            <person name="Grigoriev I."/>
        </authorList>
    </citation>
    <scope>NUCLEOTIDE SEQUENCE</scope>
    <source>
        <strain evidence="9">CBS 122367</strain>
    </source>
</reference>
<dbReference type="GO" id="GO:0005737">
    <property type="term" value="C:cytoplasm"/>
    <property type="evidence" value="ECO:0007669"/>
    <property type="project" value="TreeGrafter"/>
</dbReference>
<dbReference type="PANTHER" id="PTHR42940">
    <property type="entry name" value="ALCOHOL DEHYDROGENASE 1-RELATED"/>
    <property type="match status" value="1"/>
</dbReference>
<dbReference type="Gene3D" id="3.40.50.720">
    <property type="entry name" value="NAD(P)-binding Rossmann-like Domain"/>
    <property type="match status" value="1"/>
</dbReference>
<evidence type="ECO:0000259" key="8">
    <source>
        <dbReference type="SMART" id="SM00829"/>
    </source>
</evidence>
<dbReference type="InterPro" id="IPR011032">
    <property type="entry name" value="GroES-like_sf"/>
</dbReference>
<keyword evidence="5" id="KW-0560">Oxidoreductase</keyword>
<dbReference type="GO" id="GO:0004022">
    <property type="term" value="F:alcohol dehydrogenase (NAD+) activity"/>
    <property type="evidence" value="ECO:0007669"/>
    <property type="project" value="TreeGrafter"/>
</dbReference>
<keyword evidence="10" id="KW-1185">Reference proteome</keyword>
<dbReference type="SUPFAM" id="SSF50129">
    <property type="entry name" value="GroES-like"/>
    <property type="match status" value="1"/>
</dbReference>
<dbReference type="InterPro" id="IPR020843">
    <property type="entry name" value="ER"/>
</dbReference>
<dbReference type="FunFam" id="3.40.50.720:FF:000039">
    <property type="entry name" value="Alcohol dehydrogenase AdhP"/>
    <property type="match status" value="1"/>
</dbReference>
<evidence type="ECO:0000313" key="9">
    <source>
        <dbReference type="EMBL" id="KAF2677359.1"/>
    </source>
</evidence>
<keyword evidence="4 7" id="KW-0862">Zinc</keyword>
<dbReference type="AlphaFoldDB" id="A0A6G1IHI1"/>
<feature type="domain" description="Enoyl reductase (ER)" evidence="8">
    <location>
        <begin position="9"/>
        <end position="337"/>
    </location>
</feature>
<dbReference type="SMART" id="SM00829">
    <property type="entry name" value="PKS_ER"/>
    <property type="match status" value="1"/>
</dbReference>
<dbReference type="OrthoDB" id="1879366at2759"/>
<comment type="cofactor">
    <cofactor evidence="1 7">
        <name>Zn(2+)</name>
        <dbReference type="ChEBI" id="CHEBI:29105"/>
    </cofactor>
</comment>
<dbReference type="GO" id="GO:0008270">
    <property type="term" value="F:zinc ion binding"/>
    <property type="evidence" value="ECO:0007669"/>
    <property type="project" value="InterPro"/>
</dbReference>
<dbReference type="InterPro" id="IPR036291">
    <property type="entry name" value="NAD(P)-bd_dom_sf"/>
</dbReference>
<protein>
    <submittedName>
        <fullName evidence="9">Alcohol dehydrogenase</fullName>
    </submittedName>
</protein>
<organism evidence="9 10">
    <name type="scientific">Lentithecium fluviatile CBS 122367</name>
    <dbReference type="NCBI Taxonomy" id="1168545"/>
    <lineage>
        <taxon>Eukaryota</taxon>
        <taxon>Fungi</taxon>
        <taxon>Dikarya</taxon>
        <taxon>Ascomycota</taxon>
        <taxon>Pezizomycotina</taxon>
        <taxon>Dothideomycetes</taxon>
        <taxon>Pleosporomycetidae</taxon>
        <taxon>Pleosporales</taxon>
        <taxon>Massarineae</taxon>
        <taxon>Lentitheciaceae</taxon>
        <taxon>Lentithecium</taxon>
    </lineage>
</organism>
<proteinExistence type="inferred from homology"/>
<dbReference type="Gene3D" id="3.90.180.10">
    <property type="entry name" value="Medium-chain alcohol dehydrogenases, catalytic domain"/>
    <property type="match status" value="1"/>
</dbReference>
<name>A0A6G1IHI1_9PLEO</name>
<evidence type="ECO:0000256" key="6">
    <source>
        <dbReference type="ARBA" id="ARBA00023027"/>
    </source>
</evidence>
<dbReference type="Pfam" id="PF00107">
    <property type="entry name" value="ADH_zinc_N"/>
    <property type="match status" value="1"/>
</dbReference>
<evidence type="ECO:0000256" key="7">
    <source>
        <dbReference type="RuleBase" id="RU361277"/>
    </source>
</evidence>
<dbReference type="PROSITE" id="PS00059">
    <property type="entry name" value="ADH_ZINC"/>
    <property type="match status" value="1"/>
</dbReference>
<dbReference type="InterPro" id="IPR002328">
    <property type="entry name" value="ADH_Zn_CS"/>
</dbReference>
<sequence>MKAGQWDPKQKKVVVNDIPKPSPAPNQFLVKIQSASLCHSDLMMEMRPDYPVTLGHEGVGHIESIGAEAENKGFKVGDAIGFDYFIGCCFKCEGCMVHNLRCETGNSKLQGFVVDGYFAEYAVVDWQNAVVLPKNLEMKKAAPLFCAGITSFHSVDSCELKEGQWLAIIGCGGLGQYAIQYAKAMGYKTIGLDINDSQLEMAKKLGADAVFNSMTNKNYVVQIKKLAGGNGCHAAAVYSASNAAYAGAPEVLRTGGLLMVIGIAPKPLDFINTFDLTTGRYRIKADSTSIPQRMKKAVDFTAKHNIQPEVEYNKIEDLPRMVADMHNGKAEKRQVVVFYE</sequence>
<dbReference type="InterPro" id="IPR013154">
    <property type="entry name" value="ADH-like_N"/>
</dbReference>
<evidence type="ECO:0000313" key="10">
    <source>
        <dbReference type="Proteomes" id="UP000799291"/>
    </source>
</evidence>
<keyword evidence="6" id="KW-0520">NAD</keyword>
<evidence type="ECO:0000256" key="1">
    <source>
        <dbReference type="ARBA" id="ARBA00001947"/>
    </source>
</evidence>
<dbReference type="Proteomes" id="UP000799291">
    <property type="component" value="Unassembled WGS sequence"/>
</dbReference>
<evidence type="ECO:0000256" key="4">
    <source>
        <dbReference type="ARBA" id="ARBA00022833"/>
    </source>
</evidence>
<dbReference type="SUPFAM" id="SSF51735">
    <property type="entry name" value="NAD(P)-binding Rossmann-fold domains"/>
    <property type="match status" value="1"/>
</dbReference>
<evidence type="ECO:0000256" key="2">
    <source>
        <dbReference type="ARBA" id="ARBA00008072"/>
    </source>
</evidence>
<evidence type="ECO:0000256" key="5">
    <source>
        <dbReference type="ARBA" id="ARBA00023002"/>
    </source>
</evidence>